<name>A0A915IA26_ROMCU</name>
<proteinExistence type="predicted"/>
<dbReference type="Proteomes" id="UP000887565">
    <property type="component" value="Unplaced"/>
</dbReference>
<keyword evidence="1" id="KW-1185">Reference proteome</keyword>
<evidence type="ECO:0000313" key="2">
    <source>
        <dbReference type="WBParaSite" id="nRc.2.0.1.t10722-RA"/>
    </source>
</evidence>
<dbReference type="AlphaFoldDB" id="A0A915IA26"/>
<organism evidence="1 2">
    <name type="scientific">Romanomermis culicivorax</name>
    <name type="common">Nematode worm</name>
    <dbReference type="NCBI Taxonomy" id="13658"/>
    <lineage>
        <taxon>Eukaryota</taxon>
        <taxon>Metazoa</taxon>
        <taxon>Ecdysozoa</taxon>
        <taxon>Nematoda</taxon>
        <taxon>Enoplea</taxon>
        <taxon>Dorylaimia</taxon>
        <taxon>Mermithida</taxon>
        <taxon>Mermithoidea</taxon>
        <taxon>Mermithidae</taxon>
        <taxon>Romanomermis</taxon>
    </lineage>
</organism>
<evidence type="ECO:0000313" key="1">
    <source>
        <dbReference type="Proteomes" id="UP000887565"/>
    </source>
</evidence>
<reference evidence="2" key="1">
    <citation type="submission" date="2022-11" db="UniProtKB">
        <authorList>
            <consortium name="WormBaseParasite"/>
        </authorList>
    </citation>
    <scope>IDENTIFICATION</scope>
</reference>
<sequence length="117" mass="12896">MCLAGLSSAVGTNTFIQRGWISLAGRTYVNLSLIYVDRSPSSLHQHSESSNNTYGQKTAINRHMLPNWAGMEKNGSQKDDEKVQIQKPSKVFATFPCGYLETSNGLVIVPIESEAYL</sequence>
<accession>A0A915IA26</accession>
<protein>
    <submittedName>
        <fullName evidence="2">Uncharacterized protein</fullName>
    </submittedName>
</protein>
<dbReference type="WBParaSite" id="nRc.2.0.1.t10722-RA">
    <property type="protein sequence ID" value="nRc.2.0.1.t10722-RA"/>
    <property type="gene ID" value="nRc.2.0.1.g10722"/>
</dbReference>